<dbReference type="GO" id="GO:0006508">
    <property type="term" value="P:proteolysis"/>
    <property type="evidence" value="ECO:0007669"/>
    <property type="project" value="UniProtKB-KW"/>
</dbReference>
<keyword evidence="8" id="KW-0732">Signal</keyword>
<dbReference type="PRINTS" id="PR00722">
    <property type="entry name" value="CHYMOTRYPSIN"/>
</dbReference>
<evidence type="ECO:0000313" key="10">
    <source>
        <dbReference type="RefSeq" id="XP_013178945.1"/>
    </source>
</evidence>
<accession>A0AAJ6ZTI1</accession>
<evidence type="ECO:0000256" key="1">
    <source>
        <dbReference type="ARBA" id="ARBA00004613"/>
    </source>
</evidence>
<dbReference type="InterPro" id="IPR001314">
    <property type="entry name" value="Peptidase_S1A"/>
</dbReference>
<name>A0AAJ6ZTI1_PAPXU</name>
<keyword evidence="4 7" id="KW-0378">Hydrolase</keyword>
<dbReference type="GeneID" id="106126032"/>
<dbReference type="InterPro" id="IPR018114">
    <property type="entry name" value="TRYPSIN_HIS"/>
</dbReference>
<dbReference type="Proteomes" id="UP000694872">
    <property type="component" value="Unplaced"/>
</dbReference>
<feature type="chain" id="PRO_5044708553" evidence="8">
    <location>
        <begin position="21"/>
        <end position="382"/>
    </location>
</feature>
<evidence type="ECO:0000256" key="8">
    <source>
        <dbReference type="SAM" id="SignalP"/>
    </source>
</evidence>
<dbReference type="CDD" id="cd00190">
    <property type="entry name" value="Tryp_SPc"/>
    <property type="match status" value="1"/>
</dbReference>
<evidence type="ECO:0000313" key="11">
    <source>
        <dbReference type="RefSeq" id="XP_013178946.1"/>
    </source>
</evidence>
<dbReference type="InterPro" id="IPR001254">
    <property type="entry name" value="Trypsin_dom"/>
</dbReference>
<keyword evidence="5 7" id="KW-0720">Serine protease</keyword>
<evidence type="ECO:0000256" key="7">
    <source>
        <dbReference type="RuleBase" id="RU363034"/>
    </source>
</evidence>
<dbReference type="InterPro" id="IPR043504">
    <property type="entry name" value="Peptidase_S1_PA_chymotrypsin"/>
</dbReference>
<evidence type="ECO:0000256" key="4">
    <source>
        <dbReference type="ARBA" id="ARBA00022801"/>
    </source>
</evidence>
<evidence type="ECO:0000256" key="6">
    <source>
        <dbReference type="ARBA" id="ARBA00023157"/>
    </source>
</evidence>
<keyword evidence="3 7" id="KW-0645">Protease</keyword>
<dbReference type="PROSITE" id="PS00135">
    <property type="entry name" value="TRYPSIN_SER"/>
    <property type="match status" value="1"/>
</dbReference>
<sequence>MLNLVLPTIFLIVCINGIYCLREGESCYDDNSKFWGRCKHSYDCPSADRNFADKGVRPIFCEYSVRRVLVCCEEKQQSSVALTSGNKKRISEKKCEEYSEEVTQKVEFIALVLEPETMTLSDVNCNYTGVELIVGGENALQGEFPHMAAVGWEFGGSTSFSCGGSLISRKFVMTAGHCIKRPRFGEPTVVRLGEQNLDPNVKDGASPVDVRIKHIHKHPDYKPPQRYNDIALLELEEAVKFNNNVRPACLWSKSDFGSYQKGIATGWGVIDPDTQQTSNELQKVSLSLLTNRYCKPLLKPNRYWDGFVDTQMCAGELRGGKDTCQGDSGSPLQVVSSDNQCIYYVVGVTSFGGKCAKSGQPAVYTRVSSYLDWIEGIVWPGE</sequence>
<dbReference type="Gene3D" id="2.40.10.10">
    <property type="entry name" value="Trypsin-like serine proteases"/>
    <property type="match status" value="2"/>
</dbReference>
<evidence type="ECO:0000256" key="5">
    <source>
        <dbReference type="ARBA" id="ARBA00022825"/>
    </source>
</evidence>
<keyword evidence="6" id="KW-1015">Disulfide bond</keyword>
<dbReference type="Pfam" id="PF00089">
    <property type="entry name" value="Trypsin"/>
    <property type="match status" value="1"/>
</dbReference>
<feature type="signal peptide" evidence="8">
    <location>
        <begin position="1"/>
        <end position="20"/>
    </location>
</feature>
<dbReference type="PANTHER" id="PTHR24252:SF7">
    <property type="entry name" value="HYALIN"/>
    <property type="match status" value="1"/>
</dbReference>
<evidence type="ECO:0000256" key="3">
    <source>
        <dbReference type="ARBA" id="ARBA00022670"/>
    </source>
</evidence>
<dbReference type="SMART" id="SM00020">
    <property type="entry name" value="Tryp_SPc"/>
    <property type="match status" value="1"/>
</dbReference>
<feature type="domain" description="Peptidase S1" evidence="9">
    <location>
        <begin position="133"/>
        <end position="379"/>
    </location>
</feature>
<comment type="subcellular location">
    <subcellularLocation>
        <location evidence="1">Secreted</location>
    </subcellularLocation>
</comment>
<gene>
    <name evidence="10 11" type="primary">LOC106126032</name>
</gene>
<dbReference type="FunFam" id="2.40.10.10:FF:000015">
    <property type="entry name" value="Atrial natriuretic peptide-converting enzyme"/>
    <property type="match status" value="1"/>
</dbReference>
<dbReference type="GO" id="GO:0005576">
    <property type="term" value="C:extracellular region"/>
    <property type="evidence" value="ECO:0007669"/>
    <property type="project" value="UniProtKB-SubCell"/>
</dbReference>
<dbReference type="RefSeq" id="XP_013178945.1">
    <property type="nucleotide sequence ID" value="XM_013323491.1"/>
</dbReference>
<dbReference type="PROSITE" id="PS50240">
    <property type="entry name" value="TRYPSIN_DOM"/>
    <property type="match status" value="1"/>
</dbReference>
<evidence type="ECO:0000259" key="9">
    <source>
        <dbReference type="PROSITE" id="PS50240"/>
    </source>
</evidence>
<protein>
    <submittedName>
        <fullName evidence="10 11">Trypsin-1-like</fullName>
    </submittedName>
</protein>
<organism evidence="10">
    <name type="scientific">Papilio xuthus</name>
    <name type="common">Asian swallowtail butterfly</name>
    <dbReference type="NCBI Taxonomy" id="66420"/>
    <lineage>
        <taxon>Eukaryota</taxon>
        <taxon>Metazoa</taxon>
        <taxon>Ecdysozoa</taxon>
        <taxon>Arthropoda</taxon>
        <taxon>Hexapoda</taxon>
        <taxon>Insecta</taxon>
        <taxon>Pterygota</taxon>
        <taxon>Neoptera</taxon>
        <taxon>Endopterygota</taxon>
        <taxon>Lepidoptera</taxon>
        <taxon>Glossata</taxon>
        <taxon>Ditrysia</taxon>
        <taxon>Papilionoidea</taxon>
        <taxon>Papilionidae</taxon>
        <taxon>Papilioninae</taxon>
        <taxon>Papilio</taxon>
    </lineage>
</organism>
<dbReference type="KEGG" id="pxu:106126032"/>
<dbReference type="InterPro" id="IPR009003">
    <property type="entry name" value="Peptidase_S1_PA"/>
</dbReference>
<dbReference type="PANTHER" id="PTHR24252">
    <property type="entry name" value="ACROSIN-RELATED"/>
    <property type="match status" value="1"/>
</dbReference>
<dbReference type="InterPro" id="IPR033116">
    <property type="entry name" value="TRYPSIN_SER"/>
</dbReference>
<dbReference type="AlphaFoldDB" id="A0AAJ6ZTI1"/>
<dbReference type="SMR" id="A0AAJ6ZTI1"/>
<proteinExistence type="predicted"/>
<dbReference type="RefSeq" id="XP_013178946.1">
    <property type="nucleotide sequence ID" value="XM_013323492.1"/>
</dbReference>
<keyword evidence="2" id="KW-0964">Secreted</keyword>
<reference evidence="10 11" key="1">
    <citation type="submission" date="2025-04" db="UniProtKB">
        <authorList>
            <consortium name="RefSeq"/>
        </authorList>
    </citation>
    <scope>IDENTIFICATION</scope>
</reference>
<dbReference type="GO" id="GO:0004252">
    <property type="term" value="F:serine-type endopeptidase activity"/>
    <property type="evidence" value="ECO:0007669"/>
    <property type="project" value="InterPro"/>
</dbReference>
<dbReference type="SUPFAM" id="SSF50494">
    <property type="entry name" value="Trypsin-like serine proteases"/>
    <property type="match status" value="1"/>
</dbReference>
<evidence type="ECO:0000256" key="2">
    <source>
        <dbReference type="ARBA" id="ARBA00022525"/>
    </source>
</evidence>
<dbReference type="PROSITE" id="PS00134">
    <property type="entry name" value="TRYPSIN_HIS"/>
    <property type="match status" value="1"/>
</dbReference>